<comment type="caution">
    <text evidence="3">The sequence shown here is derived from an EMBL/GenBank/DDBJ whole genome shotgun (WGS) entry which is preliminary data.</text>
</comment>
<evidence type="ECO:0000256" key="2">
    <source>
        <dbReference type="ARBA" id="ARBA00023163"/>
    </source>
</evidence>
<reference evidence="3" key="2">
    <citation type="submission" date="2021-04" db="EMBL/GenBank/DDBJ databases">
        <authorList>
            <person name="Zhang T."/>
            <person name="Zhang Y."/>
            <person name="Lu D."/>
            <person name="Zuo D."/>
            <person name="Du Z."/>
        </authorList>
    </citation>
    <scope>NUCLEOTIDE SEQUENCE</scope>
    <source>
        <strain evidence="3">JR1</strain>
    </source>
</reference>
<keyword evidence="1 3" id="KW-0240">DNA-directed RNA polymerase</keyword>
<evidence type="ECO:0000313" key="4">
    <source>
        <dbReference type="Proteomes" id="UP000679220"/>
    </source>
</evidence>
<dbReference type="GO" id="GO:0003899">
    <property type="term" value="F:DNA-directed RNA polymerase activity"/>
    <property type="evidence" value="ECO:0007669"/>
    <property type="project" value="InterPro"/>
</dbReference>
<dbReference type="EMBL" id="JAGTAR010000017">
    <property type="protein sequence ID" value="MBR8536245.1"/>
    <property type="molecule type" value="Genomic_DNA"/>
</dbReference>
<name>A0A941F5W7_9BACT</name>
<keyword evidence="2" id="KW-0804">Transcription</keyword>
<evidence type="ECO:0000313" key="3">
    <source>
        <dbReference type="EMBL" id="MBR8536245.1"/>
    </source>
</evidence>
<keyword evidence="4" id="KW-1185">Reference proteome</keyword>
<accession>A0A941F5W7</accession>
<gene>
    <name evidence="3" type="ORF">KDU71_11805</name>
</gene>
<dbReference type="Proteomes" id="UP000679220">
    <property type="component" value="Unassembled WGS sequence"/>
</dbReference>
<dbReference type="AlphaFoldDB" id="A0A941F5W7"/>
<reference evidence="3" key="1">
    <citation type="journal article" date="2018" name="Int. J. Syst. Evol. Microbiol.">
        <title>Carboxylicivirga sediminis sp. nov., isolated from coastal sediment.</title>
        <authorList>
            <person name="Wang F.Q."/>
            <person name="Ren L.H."/>
            <person name="Zou R.J."/>
            <person name="Sun Y.Z."/>
            <person name="Liu X.J."/>
            <person name="Jiang F."/>
            <person name="Liu L.J."/>
        </authorList>
    </citation>
    <scope>NUCLEOTIDE SEQUENCE</scope>
    <source>
        <strain evidence="3">JR1</strain>
    </source>
</reference>
<dbReference type="GO" id="GO:0000428">
    <property type="term" value="C:DNA-directed RNA polymerase complex"/>
    <property type="evidence" value="ECO:0007669"/>
    <property type="project" value="UniProtKB-KW"/>
</dbReference>
<dbReference type="SMART" id="SM01409">
    <property type="entry name" value="RNA_pol_Rpb6"/>
    <property type="match status" value="1"/>
</dbReference>
<dbReference type="GO" id="GO:0003677">
    <property type="term" value="F:DNA binding"/>
    <property type="evidence" value="ECO:0007669"/>
    <property type="project" value="InterPro"/>
</dbReference>
<organism evidence="3 4">
    <name type="scientific">Carboxylicivirga sediminis</name>
    <dbReference type="NCBI Taxonomy" id="2006564"/>
    <lineage>
        <taxon>Bacteria</taxon>
        <taxon>Pseudomonadati</taxon>
        <taxon>Bacteroidota</taxon>
        <taxon>Bacteroidia</taxon>
        <taxon>Marinilabiliales</taxon>
        <taxon>Marinilabiliaceae</taxon>
        <taxon>Carboxylicivirga</taxon>
    </lineage>
</organism>
<protein>
    <submittedName>
        <fullName evidence="3">DNA-directed RNA polymerase subunit omega</fullName>
    </submittedName>
</protein>
<sequence>MDYKKTNAPVSTVTWDKNVLSEPTGNIYESIVVLGKRANQISSEMKEELNKKLQEFASYTDNLEEVFENREQIEISRFYERLPKPVCIATQEFVEGNVYHRNPDKEENEE</sequence>
<proteinExistence type="predicted"/>
<dbReference type="InterPro" id="IPR006110">
    <property type="entry name" value="Pol_omega/Rpo6/RPB6"/>
</dbReference>
<dbReference type="Pfam" id="PF01192">
    <property type="entry name" value="RNA_pol_Rpb6"/>
    <property type="match status" value="1"/>
</dbReference>
<dbReference type="GO" id="GO:0006351">
    <property type="term" value="P:DNA-templated transcription"/>
    <property type="evidence" value="ECO:0007669"/>
    <property type="project" value="InterPro"/>
</dbReference>
<evidence type="ECO:0000256" key="1">
    <source>
        <dbReference type="ARBA" id="ARBA00022478"/>
    </source>
</evidence>